<reference evidence="2" key="1">
    <citation type="journal article" date="2023" name="Mol. Phylogenet. Evol.">
        <title>Genome-scale phylogeny and comparative genomics of the fungal order Sordariales.</title>
        <authorList>
            <person name="Hensen N."/>
            <person name="Bonometti L."/>
            <person name="Westerberg I."/>
            <person name="Brannstrom I.O."/>
            <person name="Guillou S."/>
            <person name="Cros-Aarteil S."/>
            <person name="Calhoun S."/>
            <person name="Haridas S."/>
            <person name="Kuo A."/>
            <person name="Mondo S."/>
            <person name="Pangilinan J."/>
            <person name="Riley R."/>
            <person name="LaButti K."/>
            <person name="Andreopoulos B."/>
            <person name="Lipzen A."/>
            <person name="Chen C."/>
            <person name="Yan M."/>
            <person name="Daum C."/>
            <person name="Ng V."/>
            <person name="Clum A."/>
            <person name="Steindorff A."/>
            <person name="Ohm R.A."/>
            <person name="Martin F."/>
            <person name="Silar P."/>
            <person name="Natvig D.O."/>
            <person name="Lalanne C."/>
            <person name="Gautier V."/>
            <person name="Ament-Velasquez S.L."/>
            <person name="Kruys A."/>
            <person name="Hutchinson M.I."/>
            <person name="Powell A.J."/>
            <person name="Barry K."/>
            <person name="Miller A.N."/>
            <person name="Grigoriev I.V."/>
            <person name="Debuchy R."/>
            <person name="Gladieux P."/>
            <person name="Hiltunen Thoren M."/>
            <person name="Johannesson H."/>
        </authorList>
    </citation>
    <scope>NUCLEOTIDE SEQUENCE</scope>
    <source>
        <strain evidence="2">CBS 333.67</strain>
    </source>
</reference>
<feature type="region of interest" description="Disordered" evidence="1">
    <location>
        <begin position="112"/>
        <end position="142"/>
    </location>
</feature>
<gene>
    <name evidence="2" type="ORF">B0T15DRAFT_228948</name>
</gene>
<protein>
    <submittedName>
        <fullName evidence="2">Uncharacterized protein</fullName>
    </submittedName>
</protein>
<accession>A0AAJ0M043</accession>
<dbReference type="AlphaFoldDB" id="A0AAJ0M043"/>
<dbReference type="EMBL" id="JAUDZG010000005">
    <property type="protein sequence ID" value="KAK3304070.1"/>
    <property type="molecule type" value="Genomic_DNA"/>
</dbReference>
<dbReference type="RefSeq" id="XP_062719850.1">
    <property type="nucleotide sequence ID" value="XM_062862919.1"/>
</dbReference>
<comment type="caution">
    <text evidence="2">The sequence shown here is derived from an EMBL/GenBank/DDBJ whole genome shotgun (WGS) entry which is preliminary data.</text>
</comment>
<name>A0AAJ0M043_9PEZI</name>
<feature type="compositionally biased region" description="Basic and acidic residues" evidence="1">
    <location>
        <begin position="261"/>
        <end position="270"/>
    </location>
</feature>
<evidence type="ECO:0000256" key="1">
    <source>
        <dbReference type="SAM" id="MobiDB-lite"/>
    </source>
</evidence>
<dbReference type="Proteomes" id="UP001273166">
    <property type="component" value="Unassembled WGS sequence"/>
</dbReference>
<sequence>MMAPPGGGKPEVCVSRSLAREVTLEIPGQIHKTGEAAKSAPRARAIQTHPPSPLPARFLRPFPTSIMAGEKTWQGPCSVAARCDSAAFFRGPPPPFWRQISHAPSLSHQLFQGGQPERRLSRDGATRPLPALHQPNPTQPNPVLGFKFPASHGRGCFTKLLWLYDWTDWQRAFLFLEIRLGGRTGGREKTRMGATGQRFQGRGVCGWMDGEKYRYRGSPVSFHACGPLRSRGHPPASAYQTTPPLPSPHLYPRTAAGPPSADREDPLTTL</sequence>
<proteinExistence type="predicted"/>
<feature type="compositionally biased region" description="Basic and acidic residues" evidence="1">
    <location>
        <begin position="116"/>
        <end position="125"/>
    </location>
</feature>
<evidence type="ECO:0000313" key="2">
    <source>
        <dbReference type="EMBL" id="KAK3304070.1"/>
    </source>
</evidence>
<organism evidence="2 3">
    <name type="scientific">Chaetomium strumarium</name>
    <dbReference type="NCBI Taxonomy" id="1170767"/>
    <lineage>
        <taxon>Eukaryota</taxon>
        <taxon>Fungi</taxon>
        <taxon>Dikarya</taxon>
        <taxon>Ascomycota</taxon>
        <taxon>Pezizomycotina</taxon>
        <taxon>Sordariomycetes</taxon>
        <taxon>Sordariomycetidae</taxon>
        <taxon>Sordariales</taxon>
        <taxon>Chaetomiaceae</taxon>
        <taxon>Chaetomium</taxon>
    </lineage>
</organism>
<feature type="region of interest" description="Disordered" evidence="1">
    <location>
        <begin position="232"/>
        <end position="270"/>
    </location>
</feature>
<keyword evidence="3" id="KW-1185">Reference proteome</keyword>
<dbReference type="GeneID" id="87881748"/>
<feature type="region of interest" description="Disordered" evidence="1">
    <location>
        <begin position="30"/>
        <end position="56"/>
    </location>
</feature>
<evidence type="ECO:0000313" key="3">
    <source>
        <dbReference type="Proteomes" id="UP001273166"/>
    </source>
</evidence>
<reference evidence="2" key="2">
    <citation type="submission" date="2023-06" db="EMBL/GenBank/DDBJ databases">
        <authorList>
            <consortium name="Lawrence Berkeley National Laboratory"/>
            <person name="Mondo S.J."/>
            <person name="Hensen N."/>
            <person name="Bonometti L."/>
            <person name="Westerberg I."/>
            <person name="Brannstrom I.O."/>
            <person name="Guillou S."/>
            <person name="Cros-Aarteil S."/>
            <person name="Calhoun S."/>
            <person name="Haridas S."/>
            <person name="Kuo A."/>
            <person name="Pangilinan J."/>
            <person name="Riley R."/>
            <person name="Labutti K."/>
            <person name="Andreopoulos B."/>
            <person name="Lipzen A."/>
            <person name="Chen C."/>
            <person name="Yanf M."/>
            <person name="Daum C."/>
            <person name="Ng V."/>
            <person name="Clum A."/>
            <person name="Steindorff A."/>
            <person name="Ohm R."/>
            <person name="Martin F."/>
            <person name="Silar P."/>
            <person name="Natvig D."/>
            <person name="Lalanne C."/>
            <person name="Gautier V."/>
            <person name="Ament-Velasquez S.L."/>
            <person name="Kruys A."/>
            <person name="Hutchinson M.I."/>
            <person name="Powell A.J."/>
            <person name="Barry K."/>
            <person name="Miller A.N."/>
            <person name="Grigoriev I.V."/>
            <person name="Debuchy R."/>
            <person name="Gladieux P."/>
            <person name="Thoren M.H."/>
            <person name="Johannesson H."/>
        </authorList>
    </citation>
    <scope>NUCLEOTIDE SEQUENCE</scope>
    <source>
        <strain evidence="2">CBS 333.67</strain>
    </source>
</reference>